<evidence type="ECO:0000313" key="4">
    <source>
        <dbReference type="Proteomes" id="UP001281203"/>
    </source>
</evidence>
<comment type="caution">
    <text evidence="3">The sequence shown here is derived from an EMBL/GenBank/DDBJ whole genome shotgun (WGS) entry which is preliminary data.</text>
</comment>
<dbReference type="SMART" id="SM00062">
    <property type="entry name" value="PBPb"/>
    <property type="match status" value="1"/>
</dbReference>
<dbReference type="InterPro" id="IPR001638">
    <property type="entry name" value="Solute-binding_3/MltF_N"/>
</dbReference>
<evidence type="ECO:0000313" key="3">
    <source>
        <dbReference type="EMBL" id="MDV2482122.1"/>
    </source>
</evidence>
<dbReference type="Proteomes" id="UP001281203">
    <property type="component" value="Unassembled WGS sequence"/>
</dbReference>
<evidence type="ECO:0000256" key="1">
    <source>
        <dbReference type="ARBA" id="ARBA00022729"/>
    </source>
</evidence>
<dbReference type="EMBL" id="WBKO01000002">
    <property type="protein sequence ID" value="MDV2482122.1"/>
    <property type="molecule type" value="Genomic_DNA"/>
</dbReference>
<sequence length="265" mass="28622">MRMRGILTVLACIVAVLAVASAGCTGTAEKPGDVSGAELKSSYIVGIDGAYPPYSYVDKDGSAQGFDVDSMKWIAAKKGINVTFTAVDWDAIIPTLQAGKIDMVYAGMTITPERQEAVNFSDPYWTINQDVVARNDSNVTLDDVLAGKAILGTQRGCTAAIWIEENLIDTGKMPKANLKLYADTPAAVSDLGIGRIDAVMYDDVSLNDIVKGKPMKTIGFVETKEQFGVAIRKDDTALLAFMNEGLAELQADPYWEELKEKHNLN</sequence>
<name>A0ABU3X250_9EURY</name>
<dbReference type="PROSITE" id="PS51257">
    <property type="entry name" value="PROKAR_LIPOPROTEIN"/>
    <property type="match status" value="1"/>
</dbReference>
<evidence type="ECO:0000259" key="2">
    <source>
        <dbReference type="SMART" id="SM00062"/>
    </source>
</evidence>
<accession>A0ABU3X250</accession>
<dbReference type="PANTHER" id="PTHR35936:SF19">
    <property type="entry name" value="AMINO-ACID-BINDING PROTEIN YXEM-RELATED"/>
    <property type="match status" value="1"/>
</dbReference>
<gene>
    <name evidence="3" type="ORF">F8E02_08955</name>
</gene>
<reference evidence="3 4" key="1">
    <citation type="submission" date="2019-10" db="EMBL/GenBank/DDBJ databases">
        <title>Isolation and characterization of Methanoculleus sp. Wushi-C6 from a hot spring well.</title>
        <authorList>
            <person name="Chen S.-C."/>
            <person name="Lan Z.-H."/>
            <person name="You Y.-T."/>
            <person name="Lai M.-C."/>
        </authorList>
    </citation>
    <scope>NUCLEOTIDE SEQUENCE [LARGE SCALE GENOMIC DNA]</scope>
    <source>
        <strain evidence="3 4">Wushi-C6</strain>
    </source>
</reference>
<dbReference type="PANTHER" id="PTHR35936">
    <property type="entry name" value="MEMBRANE-BOUND LYTIC MUREIN TRANSGLYCOSYLASE F"/>
    <property type="match status" value="1"/>
</dbReference>
<dbReference type="RefSeq" id="WP_317065185.1">
    <property type="nucleotide sequence ID" value="NZ_WBKO01000002.1"/>
</dbReference>
<proteinExistence type="predicted"/>
<keyword evidence="1" id="KW-0732">Signal</keyword>
<feature type="domain" description="Solute-binding protein family 3/N-terminal" evidence="2">
    <location>
        <begin position="42"/>
        <end position="261"/>
    </location>
</feature>
<organism evidence="3 4">
    <name type="scientific">Methanoculleus caldifontis</name>
    <dbReference type="NCBI Taxonomy" id="2651577"/>
    <lineage>
        <taxon>Archaea</taxon>
        <taxon>Methanobacteriati</taxon>
        <taxon>Methanobacteriota</taxon>
        <taxon>Stenosarchaea group</taxon>
        <taxon>Methanomicrobia</taxon>
        <taxon>Methanomicrobiales</taxon>
        <taxon>Methanomicrobiaceae</taxon>
        <taxon>Methanoculleus</taxon>
    </lineage>
</organism>
<dbReference type="CDD" id="cd13530">
    <property type="entry name" value="PBP2_peptides_like"/>
    <property type="match status" value="1"/>
</dbReference>
<dbReference type="Pfam" id="PF00497">
    <property type="entry name" value="SBP_bac_3"/>
    <property type="match status" value="1"/>
</dbReference>
<keyword evidence="4" id="KW-1185">Reference proteome</keyword>
<dbReference type="Gene3D" id="3.40.190.10">
    <property type="entry name" value="Periplasmic binding protein-like II"/>
    <property type="match status" value="2"/>
</dbReference>
<protein>
    <submittedName>
        <fullName evidence="3">Amino acid ABC transporter substrate-binding protein</fullName>
    </submittedName>
</protein>
<dbReference type="SUPFAM" id="SSF53850">
    <property type="entry name" value="Periplasmic binding protein-like II"/>
    <property type="match status" value="1"/>
</dbReference>